<comment type="caution">
    <text evidence="2">The sequence shown here is derived from an EMBL/GenBank/DDBJ whole genome shotgun (WGS) entry which is preliminary data.</text>
</comment>
<keyword evidence="3" id="KW-1185">Reference proteome</keyword>
<evidence type="ECO:0000259" key="1">
    <source>
        <dbReference type="Pfam" id="PF13683"/>
    </source>
</evidence>
<accession>A0A7C9BGL4</accession>
<name>A0A7C9BGL4_9BACT</name>
<dbReference type="AlphaFoldDB" id="A0A7C9BGL4"/>
<gene>
    <name evidence="2" type="ORF">GBK04_29305</name>
</gene>
<proteinExistence type="predicted"/>
<dbReference type="EMBL" id="WHLY01000004">
    <property type="protein sequence ID" value="MPR37316.1"/>
    <property type="molecule type" value="Genomic_DNA"/>
</dbReference>
<dbReference type="Pfam" id="PF13683">
    <property type="entry name" value="rve_3"/>
    <property type="match status" value="1"/>
</dbReference>
<protein>
    <submittedName>
        <fullName evidence="2">Transposase</fullName>
    </submittedName>
</protein>
<evidence type="ECO:0000313" key="2">
    <source>
        <dbReference type="EMBL" id="MPR37316.1"/>
    </source>
</evidence>
<reference evidence="2 3" key="1">
    <citation type="submission" date="2019-10" db="EMBL/GenBank/DDBJ databases">
        <title>Draft Genome Sequence of Cytophagaceae sp. SJW1-29.</title>
        <authorList>
            <person name="Choi A."/>
        </authorList>
    </citation>
    <scope>NUCLEOTIDE SEQUENCE [LARGE SCALE GENOMIC DNA]</scope>
    <source>
        <strain evidence="2 3">SJW1-29</strain>
    </source>
</reference>
<dbReference type="InterPro" id="IPR001584">
    <property type="entry name" value="Integrase_cat-core"/>
</dbReference>
<feature type="domain" description="Integrase catalytic" evidence="1">
    <location>
        <begin position="3"/>
        <end position="46"/>
    </location>
</feature>
<organism evidence="2 3">
    <name type="scientific">Salmonirosea aquatica</name>
    <dbReference type="NCBI Taxonomy" id="2654236"/>
    <lineage>
        <taxon>Bacteria</taxon>
        <taxon>Pseudomonadati</taxon>
        <taxon>Bacteroidota</taxon>
        <taxon>Cytophagia</taxon>
        <taxon>Cytophagales</taxon>
        <taxon>Spirosomataceae</taxon>
        <taxon>Salmonirosea</taxon>
    </lineage>
</organism>
<evidence type="ECO:0000313" key="3">
    <source>
        <dbReference type="Proteomes" id="UP000479293"/>
    </source>
</evidence>
<sequence length="84" mass="9791">MMYSIKESMLGNREFFTFEAAEEAICQAIVKYNDLRPHGGCNYHTPAQAHQMEGELGRRWRKRKPRSMEKIQEKESILVTLNGC</sequence>
<dbReference type="GO" id="GO:0015074">
    <property type="term" value="P:DNA integration"/>
    <property type="evidence" value="ECO:0007669"/>
    <property type="project" value="InterPro"/>
</dbReference>
<dbReference type="Proteomes" id="UP000479293">
    <property type="component" value="Unassembled WGS sequence"/>
</dbReference>